<sequence>MPSELVQSSSDPLYKQVMDDIVRDIDSGFYGAGERIPSEEDLRDIYKVSRVTIRRSLSELTKRGYLVKQQGKGTFVQKKTSGEVVFRDVDCIDSFTSTCRANGCQPGAIPVVCEFVEIPDEAVDFFGEKKGSLALRIARVRTADGSPIMYENNLFQADRFSFLAEMDLRDISIFDAIEERVGLVATKSLNGFDLNIDRADAEVASLLDVAKNEPLFYVHGRYVDQNGAPMFFGKQYMVGKRYSFRL</sequence>
<accession>A0A414FYD2</accession>
<dbReference type="SMART" id="SM00866">
    <property type="entry name" value="UTRA"/>
    <property type="match status" value="1"/>
</dbReference>
<name>A0A414FYD2_9ACTN</name>
<dbReference type="SUPFAM" id="SSF64288">
    <property type="entry name" value="Chorismate lyase-like"/>
    <property type="match status" value="1"/>
</dbReference>
<dbReference type="Proteomes" id="UP000286050">
    <property type="component" value="Unassembled WGS sequence"/>
</dbReference>
<dbReference type="InterPro" id="IPR028978">
    <property type="entry name" value="Chorismate_lyase_/UTRA_dom_sf"/>
</dbReference>
<keyword evidence="2" id="KW-0238">DNA-binding</keyword>
<dbReference type="PROSITE" id="PS50949">
    <property type="entry name" value="HTH_GNTR"/>
    <property type="match status" value="1"/>
</dbReference>
<dbReference type="GO" id="GO:0003677">
    <property type="term" value="F:DNA binding"/>
    <property type="evidence" value="ECO:0007669"/>
    <property type="project" value="UniProtKB-KW"/>
</dbReference>
<dbReference type="Gene3D" id="1.10.10.10">
    <property type="entry name" value="Winged helix-like DNA-binding domain superfamily/Winged helix DNA-binding domain"/>
    <property type="match status" value="1"/>
</dbReference>
<dbReference type="InterPro" id="IPR036388">
    <property type="entry name" value="WH-like_DNA-bd_sf"/>
</dbReference>
<comment type="caution">
    <text evidence="5">The sequence shown here is derived from an EMBL/GenBank/DDBJ whole genome shotgun (WGS) entry which is preliminary data.</text>
</comment>
<dbReference type="InterPro" id="IPR036390">
    <property type="entry name" value="WH_DNA-bd_sf"/>
</dbReference>
<evidence type="ECO:0000256" key="3">
    <source>
        <dbReference type="ARBA" id="ARBA00023163"/>
    </source>
</evidence>
<dbReference type="Pfam" id="PF00392">
    <property type="entry name" value="GntR"/>
    <property type="match status" value="1"/>
</dbReference>
<evidence type="ECO:0000313" key="5">
    <source>
        <dbReference type="EMBL" id="RHD56561.1"/>
    </source>
</evidence>
<dbReference type="PANTHER" id="PTHR44846">
    <property type="entry name" value="MANNOSYL-D-GLYCERATE TRANSPORT/METABOLISM SYSTEM REPRESSOR MNGR-RELATED"/>
    <property type="match status" value="1"/>
</dbReference>
<dbReference type="SUPFAM" id="SSF46785">
    <property type="entry name" value="Winged helix' DNA-binding domain"/>
    <property type="match status" value="1"/>
</dbReference>
<dbReference type="InterPro" id="IPR000524">
    <property type="entry name" value="Tscrpt_reg_HTH_GntR"/>
</dbReference>
<evidence type="ECO:0000256" key="2">
    <source>
        <dbReference type="ARBA" id="ARBA00023125"/>
    </source>
</evidence>
<dbReference type="Gene3D" id="3.40.1410.10">
    <property type="entry name" value="Chorismate lyase-like"/>
    <property type="match status" value="1"/>
</dbReference>
<dbReference type="FunFam" id="1.10.10.10:FF:000079">
    <property type="entry name" value="GntR family transcriptional regulator"/>
    <property type="match status" value="1"/>
</dbReference>
<dbReference type="GO" id="GO:0045892">
    <property type="term" value="P:negative regulation of DNA-templated transcription"/>
    <property type="evidence" value="ECO:0007669"/>
    <property type="project" value="TreeGrafter"/>
</dbReference>
<reference evidence="5 6" key="1">
    <citation type="submission" date="2018-08" db="EMBL/GenBank/DDBJ databases">
        <title>A genome reference for cultivated species of the human gut microbiota.</title>
        <authorList>
            <person name="Zou Y."/>
            <person name="Xue W."/>
            <person name="Luo G."/>
        </authorList>
    </citation>
    <scope>NUCLEOTIDE SEQUENCE [LARGE SCALE GENOMIC DNA]</scope>
    <source>
        <strain evidence="5 6">AM30-5LB</strain>
    </source>
</reference>
<gene>
    <name evidence="5" type="ORF">DW787_03180</name>
</gene>
<dbReference type="RefSeq" id="WP_118271613.1">
    <property type="nucleotide sequence ID" value="NZ_QSJI01000002.1"/>
</dbReference>
<protein>
    <submittedName>
        <fullName evidence="5">GntR family transcriptional regulator</fullName>
    </submittedName>
</protein>
<evidence type="ECO:0000256" key="1">
    <source>
        <dbReference type="ARBA" id="ARBA00023015"/>
    </source>
</evidence>
<dbReference type="SMART" id="SM00345">
    <property type="entry name" value="HTH_GNTR"/>
    <property type="match status" value="1"/>
</dbReference>
<dbReference type="AlphaFoldDB" id="A0A414FYD2"/>
<dbReference type="InterPro" id="IPR050679">
    <property type="entry name" value="Bact_HTH_transcr_reg"/>
</dbReference>
<keyword evidence="1" id="KW-0805">Transcription regulation</keyword>
<dbReference type="CDD" id="cd07377">
    <property type="entry name" value="WHTH_GntR"/>
    <property type="match status" value="1"/>
</dbReference>
<dbReference type="Pfam" id="PF07702">
    <property type="entry name" value="UTRA"/>
    <property type="match status" value="1"/>
</dbReference>
<feature type="domain" description="HTH gntR-type" evidence="4">
    <location>
        <begin position="11"/>
        <end position="79"/>
    </location>
</feature>
<evidence type="ECO:0000313" key="6">
    <source>
        <dbReference type="Proteomes" id="UP000286050"/>
    </source>
</evidence>
<proteinExistence type="predicted"/>
<dbReference type="EMBL" id="QSJI01000002">
    <property type="protein sequence ID" value="RHD56561.1"/>
    <property type="molecule type" value="Genomic_DNA"/>
</dbReference>
<dbReference type="PRINTS" id="PR00035">
    <property type="entry name" value="HTHGNTR"/>
</dbReference>
<organism evidence="5 6">
    <name type="scientific">Collinsella intestinalis</name>
    <dbReference type="NCBI Taxonomy" id="147207"/>
    <lineage>
        <taxon>Bacteria</taxon>
        <taxon>Bacillati</taxon>
        <taxon>Actinomycetota</taxon>
        <taxon>Coriobacteriia</taxon>
        <taxon>Coriobacteriales</taxon>
        <taxon>Coriobacteriaceae</taxon>
        <taxon>Collinsella</taxon>
    </lineage>
</organism>
<dbReference type="PANTHER" id="PTHR44846:SF1">
    <property type="entry name" value="MANNOSYL-D-GLYCERATE TRANSPORT_METABOLISM SYSTEM REPRESSOR MNGR-RELATED"/>
    <property type="match status" value="1"/>
</dbReference>
<evidence type="ECO:0000259" key="4">
    <source>
        <dbReference type="PROSITE" id="PS50949"/>
    </source>
</evidence>
<dbReference type="InterPro" id="IPR011663">
    <property type="entry name" value="UTRA"/>
</dbReference>
<dbReference type="GO" id="GO:0003700">
    <property type="term" value="F:DNA-binding transcription factor activity"/>
    <property type="evidence" value="ECO:0007669"/>
    <property type="project" value="InterPro"/>
</dbReference>
<keyword evidence="3" id="KW-0804">Transcription</keyword>